<feature type="coiled-coil region" evidence="1">
    <location>
        <begin position="61"/>
        <end position="88"/>
    </location>
</feature>
<reference evidence="4" key="1">
    <citation type="journal article" date="2020" name="Stud. Mycol.">
        <title>101 Dothideomycetes genomes: a test case for predicting lifestyles and emergence of pathogens.</title>
        <authorList>
            <person name="Haridas S."/>
            <person name="Albert R."/>
            <person name="Binder M."/>
            <person name="Bloem J."/>
            <person name="Labutti K."/>
            <person name="Salamov A."/>
            <person name="Andreopoulos B."/>
            <person name="Baker S."/>
            <person name="Barry K."/>
            <person name="Bills G."/>
            <person name="Bluhm B."/>
            <person name="Cannon C."/>
            <person name="Castanera R."/>
            <person name="Culley D."/>
            <person name="Daum C."/>
            <person name="Ezra D."/>
            <person name="Gonzalez J."/>
            <person name="Henrissat B."/>
            <person name="Kuo A."/>
            <person name="Liang C."/>
            <person name="Lipzen A."/>
            <person name="Lutzoni F."/>
            <person name="Magnuson J."/>
            <person name="Mondo S."/>
            <person name="Nolan M."/>
            <person name="Ohm R."/>
            <person name="Pangilinan J."/>
            <person name="Park H.-J."/>
            <person name="Ramirez L."/>
            <person name="Alfaro M."/>
            <person name="Sun H."/>
            <person name="Tritt A."/>
            <person name="Yoshinaga Y."/>
            <person name="Zwiers L.-H."/>
            <person name="Turgeon B."/>
            <person name="Goodwin S."/>
            <person name="Spatafora J."/>
            <person name="Crous P."/>
            <person name="Grigoriev I."/>
        </authorList>
    </citation>
    <scope>NUCLEOTIDE SEQUENCE</scope>
    <source>
        <strain evidence="4">CBS 125425</strain>
    </source>
</reference>
<evidence type="ECO:0000313" key="5">
    <source>
        <dbReference type="Proteomes" id="UP000799444"/>
    </source>
</evidence>
<sequence>MDSHLRFTSSGIDTRGLPQRHNGYYYYNNKPAGSLEQDHNSAIALGVILVLTLAVFAFFSIRCIRRRRRRVEQDAADLERQLSGLNSIHASTPHSLSHATYSTLKGGLRVDSHNPGSRASVSTVSRGSGSLSRARREMRWWGSVAAHGSTGKADGLYGVEDKHVDARAGTRLCGRCRCEDVNLGDIQKERHLCFERVEWEGLPAARRKKETRGSELSPVEPALTRGKHEKR</sequence>
<evidence type="ECO:0000313" key="4">
    <source>
        <dbReference type="EMBL" id="KAF2739485.1"/>
    </source>
</evidence>
<organism evidence="4 5">
    <name type="scientific">Polyplosphaeria fusca</name>
    <dbReference type="NCBI Taxonomy" id="682080"/>
    <lineage>
        <taxon>Eukaryota</taxon>
        <taxon>Fungi</taxon>
        <taxon>Dikarya</taxon>
        <taxon>Ascomycota</taxon>
        <taxon>Pezizomycotina</taxon>
        <taxon>Dothideomycetes</taxon>
        <taxon>Pleosporomycetidae</taxon>
        <taxon>Pleosporales</taxon>
        <taxon>Tetraplosphaeriaceae</taxon>
        <taxon>Polyplosphaeria</taxon>
    </lineage>
</organism>
<keyword evidence="3" id="KW-0472">Membrane</keyword>
<feature type="region of interest" description="Disordered" evidence="2">
    <location>
        <begin position="205"/>
        <end position="231"/>
    </location>
</feature>
<keyword evidence="1" id="KW-0175">Coiled coil</keyword>
<proteinExistence type="predicted"/>
<dbReference type="EMBL" id="ML996104">
    <property type="protein sequence ID" value="KAF2739485.1"/>
    <property type="molecule type" value="Genomic_DNA"/>
</dbReference>
<comment type="caution">
    <text evidence="4">The sequence shown here is derived from an EMBL/GenBank/DDBJ whole genome shotgun (WGS) entry which is preliminary data.</text>
</comment>
<protein>
    <submittedName>
        <fullName evidence="4">Uncharacterized protein</fullName>
    </submittedName>
</protein>
<evidence type="ECO:0000256" key="1">
    <source>
        <dbReference type="SAM" id="Coils"/>
    </source>
</evidence>
<gene>
    <name evidence="4" type="ORF">EJ04DRAFT_607914</name>
</gene>
<dbReference type="AlphaFoldDB" id="A0A9P4V8G6"/>
<keyword evidence="3" id="KW-1133">Transmembrane helix</keyword>
<evidence type="ECO:0000256" key="3">
    <source>
        <dbReference type="SAM" id="Phobius"/>
    </source>
</evidence>
<dbReference type="Proteomes" id="UP000799444">
    <property type="component" value="Unassembled WGS sequence"/>
</dbReference>
<feature type="transmembrane region" description="Helical" evidence="3">
    <location>
        <begin position="42"/>
        <end position="61"/>
    </location>
</feature>
<keyword evidence="3" id="KW-0812">Transmembrane</keyword>
<evidence type="ECO:0000256" key="2">
    <source>
        <dbReference type="SAM" id="MobiDB-lite"/>
    </source>
</evidence>
<name>A0A9P4V8G6_9PLEO</name>
<accession>A0A9P4V8G6</accession>
<keyword evidence="5" id="KW-1185">Reference proteome</keyword>